<evidence type="ECO:0000313" key="6">
    <source>
        <dbReference type="EMBL" id="GAG04277.1"/>
    </source>
</evidence>
<evidence type="ECO:0000259" key="5">
    <source>
        <dbReference type="Pfam" id="PF08240"/>
    </source>
</evidence>
<dbReference type="PANTHER" id="PTHR43401">
    <property type="entry name" value="L-THREONINE 3-DEHYDROGENASE"/>
    <property type="match status" value="1"/>
</dbReference>
<evidence type="ECO:0000256" key="3">
    <source>
        <dbReference type="ARBA" id="ARBA00023002"/>
    </source>
</evidence>
<accession>X0UYL8</accession>
<dbReference type="InterPro" id="IPR013149">
    <property type="entry name" value="ADH-like_C"/>
</dbReference>
<name>X0UYL8_9ZZZZ</name>
<dbReference type="InterPro" id="IPR050129">
    <property type="entry name" value="Zn_alcohol_dh"/>
</dbReference>
<dbReference type="InterPro" id="IPR013154">
    <property type="entry name" value="ADH-like_N"/>
</dbReference>
<dbReference type="AlphaFoldDB" id="X0UYL8"/>
<organism evidence="6">
    <name type="scientific">marine sediment metagenome</name>
    <dbReference type="NCBI Taxonomy" id="412755"/>
    <lineage>
        <taxon>unclassified sequences</taxon>
        <taxon>metagenomes</taxon>
        <taxon>ecological metagenomes</taxon>
    </lineage>
</organism>
<feature type="domain" description="Alcohol dehydrogenase-like C-terminal" evidence="4">
    <location>
        <begin position="143"/>
        <end position="268"/>
    </location>
</feature>
<dbReference type="EMBL" id="BARS01022810">
    <property type="protein sequence ID" value="GAG04277.1"/>
    <property type="molecule type" value="Genomic_DNA"/>
</dbReference>
<keyword evidence="2" id="KW-0862">Zinc</keyword>
<dbReference type="PROSITE" id="PS00059">
    <property type="entry name" value="ADH_ZINC"/>
    <property type="match status" value="1"/>
</dbReference>
<evidence type="ECO:0000259" key="4">
    <source>
        <dbReference type="Pfam" id="PF00107"/>
    </source>
</evidence>
<proteinExistence type="predicted"/>
<dbReference type="SUPFAM" id="SSF50129">
    <property type="entry name" value="GroES-like"/>
    <property type="match status" value="1"/>
</dbReference>
<dbReference type="Pfam" id="PF08240">
    <property type="entry name" value="ADH_N"/>
    <property type="match status" value="1"/>
</dbReference>
<sequence>ADGDLHIAPAALPGITRIYLGHEIVGDVVEVGSEVKGYKVGDRVASQSLAGSCLGQGREPLCRYCAVGNYSLCEGARQQEPLSVGGGYAEEWVTHEGRLFPVPDDLSDEQAVLLEPAACGLRAALRRRAQVGDRVMVIGCGTIGLMTLQSIRAVQPECEITALAQFDYQADMARKLGASNIIMLGSDAYSEVARLTGGRLYRGRLGNRTVMGGFDIVYDCVGKPQTLRDALRWARASGAVVLVGVHMAPMDIDLTPLWYWEVDLLGLFAH</sequence>
<evidence type="ECO:0008006" key="7">
    <source>
        <dbReference type="Google" id="ProtNLM"/>
    </source>
</evidence>
<evidence type="ECO:0000256" key="1">
    <source>
        <dbReference type="ARBA" id="ARBA00022723"/>
    </source>
</evidence>
<dbReference type="InterPro" id="IPR036291">
    <property type="entry name" value="NAD(P)-bd_dom_sf"/>
</dbReference>
<comment type="caution">
    <text evidence="6">The sequence shown here is derived from an EMBL/GenBank/DDBJ whole genome shotgun (WGS) entry which is preliminary data.</text>
</comment>
<dbReference type="Gene3D" id="3.90.180.10">
    <property type="entry name" value="Medium-chain alcohol dehydrogenases, catalytic domain"/>
    <property type="match status" value="1"/>
</dbReference>
<dbReference type="Pfam" id="PF00107">
    <property type="entry name" value="ADH_zinc_N"/>
    <property type="match status" value="1"/>
</dbReference>
<dbReference type="PANTHER" id="PTHR43401:SF2">
    <property type="entry name" value="L-THREONINE 3-DEHYDROGENASE"/>
    <property type="match status" value="1"/>
</dbReference>
<feature type="non-terminal residue" evidence="6">
    <location>
        <position position="1"/>
    </location>
</feature>
<dbReference type="InterPro" id="IPR011032">
    <property type="entry name" value="GroES-like_sf"/>
</dbReference>
<dbReference type="Gene3D" id="3.40.50.720">
    <property type="entry name" value="NAD(P)-binding Rossmann-like Domain"/>
    <property type="match status" value="1"/>
</dbReference>
<gene>
    <name evidence="6" type="ORF">S01H1_36412</name>
</gene>
<protein>
    <recommendedName>
        <fullName evidence="7">Enoyl reductase (ER) domain-containing protein</fullName>
    </recommendedName>
</protein>
<keyword evidence="1" id="KW-0479">Metal-binding</keyword>
<reference evidence="6" key="1">
    <citation type="journal article" date="2014" name="Front. Microbiol.">
        <title>High frequency of phylogenetically diverse reductive dehalogenase-homologous genes in deep subseafloor sedimentary metagenomes.</title>
        <authorList>
            <person name="Kawai M."/>
            <person name="Futagami T."/>
            <person name="Toyoda A."/>
            <person name="Takaki Y."/>
            <person name="Nishi S."/>
            <person name="Hori S."/>
            <person name="Arai W."/>
            <person name="Tsubouchi T."/>
            <person name="Morono Y."/>
            <person name="Uchiyama I."/>
            <person name="Ito T."/>
            <person name="Fujiyama A."/>
            <person name="Inagaki F."/>
            <person name="Takami H."/>
        </authorList>
    </citation>
    <scope>NUCLEOTIDE SEQUENCE</scope>
    <source>
        <strain evidence="6">Expedition CK06-06</strain>
    </source>
</reference>
<dbReference type="GO" id="GO:0016491">
    <property type="term" value="F:oxidoreductase activity"/>
    <property type="evidence" value="ECO:0007669"/>
    <property type="project" value="UniProtKB-KW"/>
</dbReference>
<dbReference type="InterPro" id="IPR002328">
    <property type="entry name" value="ADH_Zn_CS"/>
</dbReference>
<dbReference type="GO" id="GO:0008270">
    <property type="term" value="F:zinc ion binding"/>
    <property type="evidence" value="ECO:0007669"/>
    <property type="project" value="InterPro"/>
</dbReference>
<feature type="domain" description="Alcohol dehydrogenase-like N-terminal" evidence="5">
    <location>
        <begin position="12"/>
        <end position="104"/>
    </location>
</feature>
<evidence type="ECO:0000256" key="2">
    <source>
        <dbReference type="ARBA" id="ARBA00022833"/>
    </source>
</evidence>
<dbReference type="SUPFAM" id="SSF51735">
    <property type="entry name" value="NAD(P)-binding Rossmann-fold domains"/>
    <property type="match status" value="1"/>
</dbReference>
<feature type="non-terminal residue" evidence="6">
    <location>
        <position position="270"/>
    </location>
</feature>
<keyword evidence="3" id="KW-0560">Oxidoreductase</keyword>